<reference evidence="15 16" key="1">
    <citation type="submission" date="2018-04" db="EMBL/GenBank/DDBJ databases">
        <title>Genomic Encyclopedia of Type Strains, Phase IV (KMG-IV): sequencing the most valuable type-strain genomes for metagenomic binning, comparative biology and taxonomic classification.</title>
        <authorList>
            <person name="Goeker M."/>
        </authorList>
    </citation>
    <scope>NUCLEOTIDE SEQUENCE [LARGE SCALE GENOMIC DNA]</scope>
    <source>
        <strain evidence="15 16">DSM 104150</strain>
    </source>
</reference>
<comment type="similarity">
    <text evidence="2">Belongs to the MGMT family.</text>
</comment>
<dbReference type="SUPFAM" id="SSF46689">
    <property type="entry name" value="Homeodomain-like"/>
    <property type="match status" value="1"/>
</dbReference>
<dbReference type="GO" id="GO:0006281">
    <property type="term" value="P:DNA repair"/>
    <property type="evidence" value="ECO:0007669"/>
    <property type="project" value="UniProtKB-KW"/>
</dbReference>
<evidence type="ECO:0000256" key="4">
    <source>
        <dbReference type="ARBA" id="ARBA00022603"/>
    </source>
</evidence>
<comment type="cofactor">
    <cofactor evidence="13">
        <name>Zn(2+)</name>
        <dbReference type="ChEBI" id="CHEBI:29105"/>
    </cofactor>
    <text evidence="13">Binds 1 zinc ion per subunit.</text>
</comment>
<dbReference type="SUPFAM" id="SSF57884">
    <property type="entry name" value="Ada DNA repair protein, N-terminal domain (N-Ada 10)"/>
    <property type="match status" value="1"/>
</dbReference>
<evidence type="ECO:0000256" key="7">
    <source>
        <dbReference type="ARBA" id="ARBA00023015"/>
    </source>
</evidence>
<feature type="binding site" evidence="13">
    <location>
        <position position="65"/>
    </location>
    <ligand>
        <name>Zn(2+)</name>
        <dbReference type="ChEBI" id="CHEBI:29105"/>
    </ligand>
</feature>
<dbReference type="Gene3D" id="3.40.10.10">
    <property type="entry name" value="DNA Methylphosphotriester Repair Domain"/>
    <property type="match status" value="1"/>
</dbReference>
<keyword evidence="8" id="KW-0010">Activator</keyword>
<name>A0A318E6M0_9GAMM</name>
<evidence type="ECO:0000313" key="16">
    <source>
        <dbReference type="Proteomes" id="UP000248330"/>
    </source>
</evidence>
<dbReference type="GO" id="GO:0003908">
    <property type="term" value="F:methylated-DNA-[protein]-cysteine S-methyltransferase activity"/>
    <property type="evidence" value="ECO:0007669"/>
    <property type="project" value="UniProtKB-EC"/>
</dbReference>
<evidence type="ECO:0000256" key="2">
    <source>
        <dbReference type="ARBA" id="ARBA00008711"/>
    </source>
</evidence>
<dbReference type="PANTHER" id="PTHR10815">
    <property type="entry name" value="METHYLATED-DNA--PROTEIN-CYSTEINE METHYLTRANSFERASE"/>
    <property type="match status" value="1"/>
</dbReference>
<dbReference type="GO" id="GO:0003700">
    <property type="term" value="F:DNA-binding transcription factor activity"/>
    <property type="evidence" value="ECO:0007669"/>
    <property type="project" value="InterPro"/>
</dbReference>
<feature type="domain" description="HTH araC/xylS-type" evidence="14">
    <location>
        <begin position="84"/>
        <end position="181"/>
    </location>
</feature>
<evidence type="ECO:0000256" key="12">
    <source>
        <dbReference type="PIRSR" id="PIRSR000409-1"/>
    </source>
</evidence>
<dbReference type="Gene3D" id="3.30.160.70">
    <property type="entry name" value="Methylated DNA-protein cysteine methyltransferase domain"/>
    <property type="match status" value="1"/>
</dbReference>
<evidence type="ECO:0000256" key="1">
    <source>
        <dbReference type="ARBA" id="ARBA00001286"/>
    </source>
</evidence>
<organism evidence="15 16">
    <name type="scientific">Sinimarinibacterium flocculans</name>
    <dbReference type="NCBI Taxonomy" id="985250"/>
    <lineage>
        <taxon>Bacteria</taxon>
        <taxon>Pseudomonadati</taxon>
        <taxon>Pseudomonadota</taxon>
        <taxon>Gammaproteobacteria</taxon>
        <taxon>Nevskiales</taxon>
        <taxon>Nevskiaceae</taxon>
        <taxon>Sinimarinibacterium</taxon>
    </lineage>
</organism>
<dbReference type="InterPro" id="IPR018060">
    <property type="entry name" value="HTH_AraC"/>
</dbReference>
<feature type="binding site" evidence="13">
    <location>
        <position position="34"/>
    </location>
    <ligand>
        <name>Zn(2+)</name>
        <dbReference type="ChEBI" id="CHEBI:29105"/>
    </ligand>
</feature>
<dbReference type="InterPro" id="IPR014048">
    <property type="entry name" value="MethylDNA_cys_MeTrfase_DNA-bd"/>
</dbReference>
<comment type="catalytic activity">
    <reaction evidence="1">
        <text>a 4-O-methyl-thymidine in DNA + L-cysteinyl-[protein] = a thymidine in DNA + S-methyl-L-cysteinyl-[protein]</text>
        <dbReference type="Rhea" id="RHEA:53428"/>
        <dbReference type="Rhea" id="RHEA-COMP:10131"/>
        <dbReference type="Rhea" id="RHEA-COMP:10132"/>
        <dbReference type="Rhea" id="RHEA-COMP:13555"/>
        <dbReference type="Rhea" id="RHEA-COMP:13556"/>
        <dbReference type="ChEBI" id="CHEBI:29950"/>
        <dbReference type="ChEBI" id="CHEBI:82612"/>
        <dbReference type="ChEBI" id="CHEBI:137386"/>
        <dbReference type="ChEBI" id="CHEBI:137387"/>
        <dbReference type="EC" id="2.1.1.63"/>
    </reaction>
</comment>
<keyword evidence="13" id="KW-0479">Metal-binding</keyword>
<keyword evidence="9" id="KW-0804">Transcription</keyword>
<dbReference type="Pfam" id="PF02805">
    <property type="entry name" value="Ada_Zn_binding"/>
    <property type="match status" value="1"/>
</dbReference>
<dbReference type="SUPFAM" id="SSF53155">
    <property type="entry name" value="Methylated DNA-protein cysteine methyltransferase domain"/>
    <property type="match status" value="1"/>
</dbReference>
<feature type="active site" description="Nucleophile; methyl group acceptor from methylphosphotriester" evidence="12">
    <location>
        <position position="34"/>
    </location>
</feature>
<evidence type="ECO:0000256" key="6">
    <source>
        <dbReference type="ARBA" id="ARBA00022763"/>
    </source>
</evidence>
<dbReference type="EC" id="2.1.1.63" evidence="3"/>
<feature type="active site" description="Nucleophile; methyl group acceptor from either O6-methylguanine or O4-methylthymine" evidence="12">
    <location>
        <position position="323"/>
    </location>
</feature>
<evidence type="ECO:0000313" key="15">
    <source>
        <dbReference type="EMBL" id="PXV67136.1"/>
    </source>
</evidence>
<evidence type="ECO:0000256" key="5">
    <source>
        <dbReference type="ARBA" id="ARBA00022679"/>
    </source>
</evidence>
<dbReference type="GO" id="GO:0032259">
    <property type="term" value="P:methylation"/>
    <property type="evidence" value="ECO:0007669"/>
    <property type="project" value="UniProtKB-KW"/>
</dbReference>
<dbReference type="Pfam" id="PF01035">
    <property type="entry name" value="DNA_binding_1"/>
    <property type="match status" value="1"/>
</dbReference>
<sequence>MKPDDDTCWAAVRDRDRAFDGRFFYGVLSTGVYCRPSCASRTPLRRNLRFYAVAADAERDGLRPCKRCKPLARTADEATIRTVRELCRYIQQHSDQNPGLEQLSRRAHLSPSHLQRRFKAVLGVSPKDFVESCRLDALKRKLRDGRSVAAATYDAGFGSSSRVYERAAHRLGMTPRQYRAGGRGVDISWALSETPLGLLMIGASDRGLCFVQFGASESELRGQLQAEFPQAAITPMPANARDQFAQWMQALSRHLSGRQVALDLPLDLRGTAFQMKVWNYLLKIPYGALRSYSEVAQAIGAPRAVRAVASACAANRVGLVVPCHRVIRGDGGLGGYRWGLERKRSLIDLERSVRTAGA</sequence>
<dbReference type="GO" id="GO:0008270">
    <property type="term" value="F:zinc ion binding"/>
    <property type="evidence" value="ECO:0007669"/>
    <property type="project" value="InterPro"/>
</dbReference>
<dbReference type="InterPro" id="IPR036631">
    <property type="entry name" value="MGMT_N_sf"/>
</dbReference>
<keyword evidence="7" id="KW-0805">Transcription regulation</keyword>
<dbReference type="InterPro" id="IPR016221">
    <property type="entry name" value="Bifunct_regulatory_prot_Ada"/>
</dbReference>
<dbReference type="FunFam" id="1.10.10.10:FF:000214">
    <property type="entry name" value="Methylated-DNA--protein-cysteine methyltransferase"/>
    <property type="match status" value="1"/>
</dbReference>
<dbReference type="Pfam" id="PF02870">
    <property type="entry name" value="Methyltransf_1N"/>
    <property type="match status" value="1"/>
</dbReference>
<comment type="caution">
    <text evidence="15">The sequence shown here is derived from an EMBL/GenBank/DDBJ whole genome shotgun (WGS) entry which is preliminary data.</text>
</comment>
<dbReference type="PANTHER" id="PTHR10815:SF14">
    <property type="entry name" value="BIFUNCTIONAL TRANSCRIPTIONAL ACTIVATOR_DNA REPAIR ENZYME ADA"/>
    <property type="match status" value="1"/>
</dbReference>
<keyword evidence="4 15" id="KW-0489">Methyltransferase</keyword>
<gene>
    <name evidence="15" type="ORF">C8D93_106113</name>
</gene>
<feature type="binding site" evidence="13">
    <location>
        <position position="68"/>
    </location>
    <ligand>
        <name>Zn(2+)</name>
        <dbReference type="ChEBI" id="CHEBI:29105"/>
    </ligand>
</feature>
<dbReference type="PROSITE" id="PS00374">
    <property type="entry name" value="MGMT"/>
    <property type="match status" value="1"/>
</dbReference>
<dbReference type="Proteomes" id="UP000248330">
    <property type="component" value="Unassembled WGS sequence"/>
</dbReference>
<evidence type="ECO:0000259" key="14">
    <source>
        <dbReference type="PROSITE" id="PS01124"/>
    </source>
</evidence>
<dbReference type="InterPro" id="IPR036388">
    <property type="entry name" value="WH-like_DNA-bd_sf"/>
</dbReference>
<evidence type="ECO:0000256" key="11">
    <source>
        <dbReference type="ARBA" id="ARBA00049348"/>
    </source>
</evidence>
<keyword evidence="6" id="KW-0227">DNA damage</keyword>
<dbReference type="PIRSF" id="PIRSF000409">
    <property type="entry name" value="Ada"/>
    <property type="match status" value="1"/>
</dbReference>
<evidence type="ECO:0000256" key="13">
    <source>
        <dbReference type="PIRSR" id="PIRSR000409-3"/>
    </source>
</evidence>
<comment type="catalytic activity">
    <reaction evidence="11">
        <text>a 6-O-methyl-2'-deoxyguanosine in DNA + L-cysteinyl-[protein] = S-methyl-L-cysteinyl-[protein] + a 2'-deoxyguanosine in DNA</text>
        <dbReference type="Rhea" id="RHEA:24000"/>
        <dbReference type="Rhea" id="RHEA-COMP:10131"/>
        <dbReference type="Rhea" id="RHEA-COMP:10132"/>
        <dbReference type="Rhea" id="RHEA-COMP:11367"/>
        <dbReference type="Rhea" id="RHEA-COMP:11368"/>
        <dbReference type="ChEBI" id="CHEBI:29950"/>
        <dbReference type="ChEBI" id="CHEBI:82612"/>
        <dbReference type="ChEBI" id="CHEBI:85445"/>
        <dbReference type="ChEBI" id="CHEBI:85448"/>
        <dbReference type="EC" id="2.1.1.63"/>
    </reaction>
</comment>
<dbReference type="Gene3D" id="1.10.10.10">
    <property type="entry name" value="Winged helix-like DNA-binding domain superfamily/Winged helix DNA-binding domain"/>
    <property type="match status" value="1"/>
</dbReference>
<dbReference type="OrthoDB" id="9802228at2"/>
<evidence type="ECO:0000256" key="3">
    <source>
        <dbReference type="ARBA" id="ARBA00011918"/>
    </source>
</evidence>
<dbReference type="PROSITE" id="PS01124">
    <property type="entry name" value="HTH_ARAC_FAMILY_2"/>
    <property type="match status" value="1"/>
</dbReference>
<evidence type="ECO:0000256" key="8">
    <source>
        <dbReference type="ARBA" id="ARBA00023159"/>
    </source>
</evidence>
<dbReference type="InterPro" id="IPR001497">
    <property type="entry name" value="MethylDNA_cys_MeTrfase_AS"/>
</dbReference>
<dbReference type="Pfam" id="PF12833">
    <property type="entry name" value="HTH_18"/>
    <property type="match status" value="1"/>
</dbReference>
<keyword evidence="13" id="KW-0862">Zinc</keyword>
<dbReference type="InterPro" id="IPR009057">
    <property type="entry name" value="Homeodomain-like_sf"/>
</dbReference>
<keyword evidence="5 15" id="KW-0808">Transferase</keyword>
<dbReference type="AlphaFoldDB" id="A0A318E6M0"/>
<keyword evidence="16" id="KW-1185">Reference proteome</keyword>
<dbReference type="GO" id="GO:0043565">
    <property type="term" value="F:sequence-specific DNA binding"/>
    <property type="evidence" value="ECO:0007669"/>
    <property type="project" value="InterPro"/>
</dbReference>
<dbReference type="EMBL" id="QICN01000006">
    <property type="protein sequence ID" value="PXV67136.1"/>
    <property type="molecule type" value="Genomic_DNA"/>
</dbReference>
<accession>A0A318E6M0</accession>
<dbReference type="CDD" id="cd06445">
    <property type="entry name" value="ATase"/>
    <property type="match status" value="1"/>
</dbReference>
<protein>
    <recommendedName>
        <fullName evidence="3">methylated-DNA--[protein]-cysteine S-methyltransferase</fullName>
        <ecNumber evidence="3">2.1.1.63</ecNumber>
    </recommendedName>
</protein>
<feature type="binding site" evidence="13">
    <location>
        <position position="38"/>
    </location>
    <ligand>
        <name>Zn(2+)</name>
        <dbReference type="ChEBI" id="CHEBI:29105"/>
    </ligand>
</feature>
<keyword evidence="10" id="KW-0234">DNA repair</keyword>
<proteinExistence type="inferred from homology"/>
<dbReference type="InterPro" id="IPR035451">
    <property type="entry name" value="Ada-like_dom_sf"/>
</dbReference>
<dbReference type="SMART" id="SM00342">
    <property type="entry name" value="HTH_ARAC"/>
    <property type="match status" value="1"/>
</dbReference>
<dbReference type="SUPFAM" id="SSF46767">
    <property type="entry name" value="Methylated DNA-protein cysteine methyltransferase, C-terminal domain"/>
    <property type="match status" value="1"/>
</dbReference>
<dbReference type="InterPro" id="IPR008332">
    <property type="entry name" value="MethylG_MeTrfase_N"/>
</dbReference>
<dbReference type="NCBIfam" id="NF011964">
    <property type="entry name" value="PRK15435.1"/>
    <property type="match status" value="1"/>
</dbReference>
<evidence type="ECO:0000256" key="9">
    <source>
        <dbReference type="ARBA" id="ARBA00023163"/>
    </source>
</evidence>
<dbReference type="Gene3D" id="1.10.10.60">
    <property type="entry name" value="Homeodomain-like"/>
    <property type="match status" value="1"/>
</dbReference>
<dbReference type="InterPro" id="IPR004026">
    <property type="entry name" value="Ada_DNA_repair_Zn-bd"/>
</dbReference>
<dbReference type="InterPro" id="IPR036217">
    <property type="entry name" value="MethylDNA_cys_MeTrfase_DNAb"/>
</dbReference>
<evidence type="ECO:0000256" key="10">
    <source>
        <dbReference type="ARBA" id="ARBA00023204"/>
    </source>
</evidence>
<dbReference type="NCBIfam" id="TIGR00589">
    <property type="entry name" value="ogt"/>
    <property type="match status" value="1"/>
</dbReference>